<accession>A0A1I6QR76</accession>
<feature type="domain" description="FecR protein" evidence="1">
    <location>
        <begin position="130"/>
        <end position="211"/>
    </location>
</feature>
<dbReference type="InterPro" id="IPR012373">
    <property type="entry name" value="Ferrdict_sens_TM"/>
</dbReference>
<name>A0A1I6QR76_9SPHI</name>
<dbReference type="PIRSF" id="PIRSF018266">
    <property type="entry name" value="FecR"/>
    <property type="match status" value="1"/>
</dbReference>
<evidence type="ECO:0000313" key="4">
    <source>
        <dbReference type="Proteomes" id="UP000198785"/>
    </source>
</evidence>
<dbReference type="GO" id="GO:0016989">
    <property type="term" value="F:sigma factor antagonist activity"/>
    <property type="evidence" value="ECO:0007669"/>
    <property type="project" value="TreeGrafter"/>
</dbReference>
<keyword evidence="4" id="KW-1185">Reference proteome</keyword>
<gene>
    <name evidence="3" type="ORF">SAMN05660206_102485</name>
</gene>
<protein>
    <submittedName>
        <fullName evidence="3">Ferric-dicitrate binding protein FerR, regulates iron transport through sigma-19</fullName>
    </submittedName>
</protein>
<dbReference type="STRING" id="683125.SAMN05660206_102485"/>
<reference evidence="3 4" key="1">
    <citation type="submission" date="2016-10" db="EMBL/GenBank/DDBJ databases">
        <authorList>
            <person name="de Groot N.N."/>
        </authorList>
    </citation>
    <scope>NUCLEOTIDE SEQUENCE [LARGE SCALE GENOMIC DNA]</scope>
    <source>
        <strain evidence="3 4">DSM 22789</strain>
    </source>
</reference>
<dbReference type="PANTHER" id="PTHR30273:SF2">
    <property type="entry name" value="PROTEIN FECR"/>
    <property type="match status" value="1"/>
</dbReference>
<organism evidence="3 4">
    <name type="scientific">Sphingobacterium wenxiniae</name>
    <dbReference type="NCBI Taxonomy" id="683125"/>
    <lineage>
        <taxon>Bacteria</taxon>
        <taxon>Pseudomonadati</taxon>
        <taxon>Bacteroidota</taxon>
        <taxon>Sphingobacteriia</taxon>
        <taxon>Sphingobacteriales</taxon>
        <taxon>Sphingobacteriaceae</taxon>
        <taxon>Sphingobacterium</taxon>
    </lineage>
</organism>
<dbReference type="Gene3D" id="3.55.50.30">
    <property type="match status" value="1"/>
</dbReference>
<dbReference type="RefSeq" id="WP_093364022.1">
    <property type="nucleotide sequence ID" value="NZ_FOZZ01000002.1"/>
</dbReference>
<evidence type="ECO:0000259" key="2">
    <source>
        <dbReference type="Pfam" id="PF16344"/>
    </source>
</evidence>
<sequence>MRLTEYNNIEDFLVDNTFQEYCSGENDQCIAYWEKYRIANPEQEETIAQAKRLFHILSGNKKPLNEQLKAFKEIMAKTELEEVKTPVFRLGRWAKIAAIFIALGGAYLWYSREGVTPEVVDREMSSLVTTYETQKGEKKEFELSDGTKVTLNSASKLEVEQAFNHDDRHVHLVGEAYFEVEKDKEKPFVVHTNDFDIRVLGTTFNIKSYPDELFSEALLVEGLIEMKSKGVNENSIVIKPNQKVTLYKEDKSLIAIDKKLGKPLPKVAVKEIAIQEVDEPTEVEPLTDIAWKENRLEMVDQDFQSLKKVLERWYDIDITLEGDKIQDYRFTATFNQENIEQVLQALQEVKPFKFIRDGKNVTIYEK</sequence>
<proteinExistence type="predicted"/>
<dbReference type="Pfam" id="PF16344">
    <property type="entry name" value="FecR_C"/>
    <property type="match status" value="1"/>
</dbReference>
<dbReference type="AlphaFoldDB" id="A0A1I6QR76"/>
<evidence type="ECO:0000313" key="3">
    <source>
        <dbReference type="EMBL" id="SFS54818.1"/>
    </source>
</evidence>
<dbReference type="InterPro" id="IPR032508">
    <property type="entry name" value="FecR_C"/>
</dbReference>
<dbReference type="InterPro" id="IPR006860">
    <property type="entry name" value="FecR"/>
</dbReference>
<evidence type="ECO:0000259" key="1">
    <source>
        <dbReference type="Pfam" id="PF04773"/>
    </source>
</evidence>
<dbReference type="Pfam" id="PF04773">
    <property type="entry name" value="FecR"/>
    <property type="match status" value="1"/>
</dbReference>
<dbReference type="PANTHER" id="PTHR30273">
    <property type="entry name" value="PERIPLASMIC SIGNAL SENSOR AND SIGMA FACTOR ACTIVATOR FECR-RELATED"/>
    <property type="match status" value="1"/>
</dbReference>
<dbReference type="OrthoDB" id="1523735at2"/>
<dbReference type="EMBL" id="FOZZ01000002">
    <property type="protein sequence ID" value="SFS54818.1"/>
    <property type="molecule type" value="Genomic_DNA"/>
</dbReference>
<dbReference type="Gene3D" id="2.60.120.1440">
    <property type="match status" value="1"/>
</dbReference>
<feature type="domain" description="Protein FecR C-terminal" evidence="2">
    <location>
        <begin position="298"/>
        <end position="363"/>
    </location>
</feature>
<dbReference type="Proteomes" id="UP000198785">
    <property type="component" value="Unassembled WGS sequence"/>
</dbReference>